<organism evidence="7 8">
    <name type="scientific">Magnetospirillum fulvum MGU-K5</name>
    <dbReference type="NCBI Taxonomy" id="1316936"/>
    <lineage>
        <taxon>Bacteria</taxon>
        <taxon>Pseudomonadati</taxon>
        <taxon>Pseudomonadota</taxon>
        <taxon>Alphaproteobacteria</taxon>
        <taxon>Rhodospirillales</taxon>
        <taxon>Rhodospirillaceae</taxon>
        <taxon>Magnetospirillum</taxon>
    </lineage>
</organism>
<feature type="domain" description="Histidine kinase" evidence="6">
    <location>
        <begin position="148"/>
        <end position="261"/>
    </location>
</feature>
<keyword evidence="5" id="KW-0472">Membrane</keyword>
<comment type="caution">
    <text evidence="7">The sequence shown here is derived from an EMBL/GenBank/DDBJ whole genome shotgun (WGS) entry which is preliminary data.</text>
</comment>
<keyword evidence="5" id="KW-0812">Transmembrane</keyword>
<dbReference type="Proteomes" id="UP000015350">
    <property type="component" value="Unassembled WGS sequence"/>
</dbReference>
<dbReference type="PANTHER" id="PTHR42878">
    <property type="entry name" value="TWO-COMPONENT HISTIDINE KINASE"/>
    <property type="match status" value="1"/>
</dbReference>
<dbReference type="Pfam" id="PF02518">
    <property type="entry name" value="HATPase_c"/>
    <property type="match status" value="1"/>
</dbReference>
<dbReference type="EC" id="2.7.13.3" evidence="2"/>
<proteinExistence type="predicted"/>
<comment type="catalytic activity">
    <reaction evidence="1">
        <text>ATP + protein L-histidine = ADP + protein N-phospho-L-histidine.</text>
        <dbReference type="EC" id="2.7.13.3"/>
    </reaction>
</comment>
<dbReference type="InterPro" id="IPR036890">
    <property type="entry name" value="HATPase_C_sf"/>
</dbReference>
<dbReference type="InterPro" id="IPR003594">
    <property type="entry name" value="HATPase_dom"/>
</dbReference>
<reference evidence="7 8" key="1">
    <citation type="submission" date="2013-04" db="EMBL/GenBank/DDBJ databases">
        <authorList>
            <person name="Kuznetsov B."/>
            <person name="Ivanovsky R."/>
        </authorList>
    </citation>
    <scope>NUCLEOTIDE SEQUENCE [LARGE SCALE GENOMIC DNA]</scope>
    <source>
        <strain evidence="7 8">MGU-K5</strain>
    </source>
</reference>
<sequence>MAVLFPVVGAAMLALVWSVGSDGLARTSGFFQRLSGIEGAVSSLALSQIFLIAVVMVGVAGIAVIVSTLRHRQNRLEMMLHGRSCDTAGSDDPGRSGWIAAEAGPYPHSFSHRVVAAPSAAVAQARRSLAGALSDADVALIVDPLPEVFAEPDALVDIFTRLIDNAVRFRSPHRRPVVHISAARDGAMIEFRIRDNGLGIDPARAARLFEILRQTGAGDDSIGAGLSLVRRRVEWMGGTIWVDLSPGQVGTTFGFSMPALPITAASRPLSRRCQFGQSAL</sequence>
<dbReference type="GO" id="GO:0030295">
    <property type="term" value="F:protein kinase activator activity"/>
    <property type="evidence" value="ECO:0007669"/>
    <property type="project" value="TreeGrafter"/>
</dbReference>
<dbReference type="GO" id="GO:0000156">
    <property type="term" value="F:phosphorelay response regulator activity"/>
    <property type="evidence" value="ECO:0007669"/>
    <property type="project" value="TreeGrafter"/>
</dbReference>
<evidence type="ECO:0000256" key="5">
    <source>
        <dbReference type="SAM" id="Phobius"/>
    </source>
</evidence>
<dbReference type="InterPro" id="IPR004358">
    <property type="entry name" value="Sig_transdc_His_kin-like_C"/>
</dbReference>
<accession>S9SH58</accession>
<evidence type="ECO:0000259" key="6">
    <source>
        <dbReference type="PROSITE" id="PS50109"/>
    </source>
</evidence>
<dbReference type="Gene3D" id="3.30.565.10">
    <property type="entry name" value="Histidine kinase-like ATPase, C-terminal domain"/>
    <property type="match status" value="1"/>
</dbReference>
<evidence type="ECO:0000313" key="8">
    <source>
        <dbReference type="Proteomes" id="UP000015350"/>
    </source>
</evidence>
<dbReference type="STRING" id="1316936.K678_00090"/>
<dbReference type="GO" id="GO:0007234">
    <property type="term" value="P:osmosensory signaling via phosphorelay pathway"/>
    <property type="evidence" value="ECO:0007669"/>
    <property type="project" value="TreeGrafter"/>
</dbReference>
<evidence type="ECO:0000256" key="2">
    <source>
        <dbReference type="ARBA" id="ARBA00012438"/>
    </source>
</evidence>
<dbReference type="EMBL" id="AQPH01000001">
    <property type="protein sequence ID" value="EPY03463.1"/>
    <property type="molecule type" value="Genomic_DNA"/>
</dbReference>
<evidence type="ECO:0000256" key="3">
    <source>
        <dbReference type="ARBA" id="ARBA00022679"/>
    </source>
</evidence>
<dbReference type="InterPro" id="IPR005467">
    <property type="entry name" value="His_kinase_dom"/>
</dbReference>
<evidence type="ECO:0000256" key="1">
    <source>
        <dbReference type="ARBA" id="ARBA00000085"/>
    </source>
</evidence>
<feature type="transmembrane region" description="Helical" evidence="5">
    <location>
        <begin position="45"/>
        <end position="69"/>
    </location>
</feature>
<dbReference type="PROSITE" id="PS50109">
    <property type="entry name" value="HIS_KIN"/>
    <property type="match status" value="1"/>
</dbReference>
<keyword evidence="3" id="KW-0808">Transferase</keyword>
<dbReference type="SUPFAM" id="SSF55874">
    <property type="entry name" value="ATPase domain of HSP90 chaperone/DNA topoisomerase II/histidine kinase"/>
    <property type="match status" value="1"/>
</dbReference>
<evidence type="ECO:0000313" key="7">
    <source>
        <dbReference type="EMBL" id="EPY03463.1"/>
    </source>
</evidence>
<evidence type="ECO:0000256" key="4">
    <source>
        <dbReference type="ARBA" id="ARBA00022777"/>
    </source>
</evidence>
<keyword evidence="5" id="KW-1133">Transmembrane helix</keyword>
<dbReference type="eggNOG" id="COG4251">
    <property type="taxonomic scope" value="Bacteria"/>
</dbReference>
<name>S9SH58_MAGFU</name>
<dbReference type="PANTHER" id="PTHR42878:SF15">
    <property type="entry name" value="BACTERIOPHYTOCHROME"/>
    <property type="match status" value="1"/>
</dbReference>
<dbReference type="PRINTS" id="PR00344">
    <property type="entry name" value="BCTRLSENSOR"/>
</dbReference>
<gene>
    <name evidence="7" type="ORF">K678_00090</name>
</gene>
<dbReference type="SMART" id="SM00387">
    <property type="entry name" value="HATPase_c"/>
    <property type="match status" value="1"/>
</dbReference>
<dbReference type="AlphaFoldDB" id="S9SH58"/>
<keyword evidence="4 7" id="KW-0418">Kinase</keyword>
<dbReference type="InterPro" id="IPR050351">
    <property type="entry name" value="BphY/WalK/GraS-like"/>
</dbReference>
<protein>
    <recommendedName>
        <fullName evidence="2">histidine kinase</fullName>
        <ecNumber evidence="2">2.7.13.3</ecNumber>
    </recommendedName>
</protein>
<dbReference type="GO" id="GO:0004673">
    <property type="term" value="F:protein histidine kinase activity"/>
    <property type="evidence" value="ECO:0007669"/>
    <property type="project" value="UniProtKB-EC"/>
</dbReference>